<dbReference type="EMBL" id="BMAW01105973">
    <property type="protein sequence ID" value="GFT21902.1"/>
    <property type="molecule type" value="Genomic_DNA"/>
</dbReference>
<proteinExistence type="predicted"/>
<accession>A0A8X6NLF3</accession>
<protein>
    <submittedName>
        <fullName evidence="1">Uncharacterized protein</fullName>
    </submittedName>
</protein>
<name>A0A8X6NLF3_NEPPI</name>
<reference evidence="1" key="1">
    <citation type="submission" date="2020-08" db="EMBL/GenBank/DDBJ databases">
        <title>Multicomponent nature underlies the extraordinary mechanical properties of spider dragline silk.</title>
        <authorList>
            <person name="Kono N."/>
            <person name="Nakamura H."/>
            <person name="Mori M."/>
            <person name="Yoshida Y."/>
            <person name="Ohtoshi R."/>
            <person name="Malay A.D."/>
            <person name="Moran D.A.P."/>
            <person name="Tomita M."/>
            <person name="Numata K."/>
            <person name="Arakawa K."/>
        </authorList>
    </citation>
    <scope>NUCLEOTIDE SEQUENCE</scope>
</reference>
<organism evidence="1 2">
    <name type="scientific">Nephila pilipes</name>
    <name type="common">Giant wood spider</name>
    <name type="synonym">Nephila maculata</name>
    <dbReference type="NCBI Taxonomy" id="299642"/>
    <lineage>
        <taxon>Eukaryota</taxon>
        <taxon>Metazoa</taxon>
        <taxon>Ecdysozoa</taxon>
        <taxon>Arthropoda</taxon>
        <taxon>Chelicerata</taxon>
        <taxon>Arachnida</taxon>
        <taxon>Araneae</taxon>
        <taxon>Araneomorphae</taxon>
        <taxon>Entelegynae</taxon>
        <taxon>Araneoidea</taxon>
        <taxon>Nephilidae</taxon>
        <taxon>Nephila</taxon>
    </lineage>
</organism>
<sequence>MDMDIRDVSGMTRICLHKDIIDVEEYNEEGVKKVPVCSQQRKKRTAGSRLKKRLDSISGTKTAYIIGKKPILNKKQVQY</sequence>
<evidence type="ECO:0000313" key="2">
    <source>
        <dbReference type="Proteomes" id="UP000887013"/>
    </source>
</evidence>
<dbReference type="AlphaFoldDB" id="A0A8X6NLF3"/>
<keyword evidence="2" id="KW-1185">Reference proteome</keyword>
<evidence type="ECO:0000313" key="1">
    <source>
        <dbReference type="EMBL" id="GFT21902.1"/>
    </source>
</evidence>
<gene>
    <name evidence="1" type="ORF">NPIL_418231</name>
</gene>
<comment type="caution">
    <text evidence="1">The sequence shown here is derived from an EMBL/GenBank/DDBJ whole genome shotgun (WGS) entry which is preliminary data.</text>
</comment>
<dbReference type="Proteomes" id="UP000887013">
    <property type="component" value="Unassembled WGS sequence"/>
</dbReference>